<dbReference type="WBParaSite" id="Gr19_v10_g16153.t1">
    <property type="protein sequence ID" value="Gr19_v10_g16153.t1"/>
    <property type="gene ID" value="Gr19_v10_g16153"/>
</dbReference>
<accession>A0A914HC52</accession>
<protein>
    <submittedName>
        <fullName evidence="2">Mannosyltransferase</fullName>
    </submittedName>
</protein>
<name>A0A914HC52_GLORO</name>
<evidence type="ECO:0000313" key="2">
    <source>
        <dbReference type="WBParaSite" id="Gr19_v10_g16153.t1"/>
    </source>
</evidence>
<dbReference type="AlphaFoldDB" id="A0A914HC52"/>
<evidence type="ECO:0000313" key="1">
    <source>
        <dbReference type="Proteomes" id="UP000887572"/>
    </source>
</evidence>
<organism evidence="1 2">
    <name type="scientific">Globodera rostochiensis</name>
    <name type="common">Golden nematode worm</name>
    <name type="synonym">Heterodera rostochiensis</name>
    <dbReference type="NCBI Taxonomy" id="31243"/>
    <lineage>
        <taxon>Eukaryota</taxon>
        <taxon>Metazoa</taxon>
        <taxon>Ecdysozoa</taxon>
        <taxon>Nematoda</taxon>
        <taxon>Chromadorea</taxon>
        <taxon>Rhabditida</taxon>
        <taxon>Tylenchina</taxon>
        <taxon>Tylenchomorpha</taxon>
        <taxon>Tylenchoidea</taxon>
        <taxon>Heteroderidae</taxon>
        <taxon>Heteroderinae</taxon>
        <taxon>Globodera</taxon>
    </lineage>
</organism>
<keyword evidence="1" id="KW-1185">Reference proteome</keyword>
<reference evidence="2" key="1">
    <citation type="submission" date="2022-11" db="UniProtKB">
        <authorList>
            <consortium name="WormBaseParasite"/>
        </authorList>
    </citation>
    <scope>IDENTIFICATION</scope>
</reference>
<dbReference type="Proteomes" id="UP000887572">
    <property type="component" value="Unplaced"/>
</dbReference>
<proteinExistence type="predicted"/>
<sequence length="117" mass="13420">MRDPIRLCVGNEWHRFPSSFFLPENAVDRHGQRRAVEMEFVRSEFDGILPAHFAPGATLGESARHSPTGRINDANRAEMDRFVPVESCDFLIHLEAGQKTELEPKLRKNVEYCVVRL</sequence>